<name>A0A8S1DRL9_9INSE</name>
<sequence length="103" mass="11910">MVLQAKLDMESERITRERAEEILGDAVELLKEASEVLKTEPDMEGKLQEKLMILMQQLELDETANERNADSAVDEELALEDMIENLQTEPLIVKPRKPMRRNM</sequence>
<evidence type="ECO:0000313" key="2">
    <source>
        <dbReference type="Proteomes" id="UP000494165"/>
    </source>
</evidence>
<organism evidence="1 2">
    <name type="scientific">Cloeon dipterum</name>
    <dbReference type="NCBI Taxonomy" id="197152"/>
    <lineage>
        <taxon>Eukaryota</taxon>
        <taxon>Metazoa</taxon>
        <taxon>Ecdysozoa</taxon>
        <taxon>Arthropoda</taxon>
        <taxon>Hexapoda</taxon>
        <taxon>Insecta</taxon>
        <taxon>Pterygota</taxon>
        <taxon>Palaeoptera</taxon>
        <taxon>Ephemeroptera</taxon>
        <taxon>Pisciforma</taxon>
        <taxon>Baetidae</taxon>
        <taxon>Cloeon</taxon>
    </lineage>
</organism>
<reference evidence="1 2" key="1">
    <citation type="submission" date="2020-04" db="EMBL/GenBank/DDBJ databases">
        <authorList>
            <person name="Alioto T."/>
            <person name="Alioto T."/>
            <person name="Gomez Garrido J."/>
        </authorList>
    </citation>
    <scope>NUCLEOTIDE SEQUENCE [LARGE SCALE GENOMIC DNA]</scope>
</reference>
<dbReference type="AlphaFoldDB" id="A0A8S1DRL9"/>
<keyword evidence="2" id="KW-1185">Reference proteome</keyword>
<dbReference type="OrthoDB" id="265717at2759"/>
<protein>
    <submittedName>
        <fullName evidence="1">Uncharacterized protein</fullName>
    </submittedName>
</protein>
<accession>A0A8S1DRL9</accession>
<comment type="caution">
    <text evidence="1">The sequence shown here is derived from an EMBL/GenBank/DDBJ whole genome shotgun (WGS) entry which is preliminary data.</text>
</comment>
<dbReference type="Proteomes" id="UP000494165">
    <property type="component" value="Unassembled WGS sequence"/>
</dbReference>
<dbReference type="EMBL" id="CADEPI010000320">
    <property type="protein sequence ID" value="CAB3383700.1"/>
    <property type="molecule type" value="Genomic_DNA"/>
</dbReference>
<proteinExistence type="predicted"/>
<evidence type="ECO:0000313" key="1">
    <source>
        <dbReference type="EMBL" id="CAB3383700.1"/>
    </source>
</evidence>
<gene>
    <name evidence="1" type="ORF">CLODIP_2_CD13710</name>
</gene>